<gene>
    <name evidence="2" type="ORF">PIB30_115496</name>
</gene>
<evidence type="ECO:0000313" key="3">
    <source>
        <dbReference type="Proteomes" id="UP001341840"/>
    </source>
</evidence>
<evidence type="ECO:0000313" key="2">
    <source>
        <dbReference type="EMBL" id="MED6191343.1"/>
    </source>
</evidence>
<name>A0ABU6X3Z7_9FABA</name>
<accession>A0ABU6X3Z7</accession>
<proteinExistence type="predicted"/>
<dbReference type="EMBL" id="JASCZI010193965">
    <property type="protein sequence ID" value="MED6191343.1"/>
    <property type="molecule type" value="Genomic_DNA"/>
</dbReference>
<feature type="region of interest" description="Disordered" evidence="1">
    <location>
        <begin position="14"/>
        <end position="90"/>
    </location>
</feature>
<dbReference type="Proteomes" id="UP001341840">
    <property type="component" value="Unassembled WGS sequence"/>
</dbReference>
<reference evidence="2 3" key="1">
    <citation type="journal article" date="2023" name="Plants (Basel)">
        <title>Bridging the Gap: Combining Genomics and Transcriptomics Approaches to Understand Stylosanthes scabra, an Orphan Legume from the Brazilian Caatinga.</title>
        <authorList>
            <person name="Ferreira-Neto J.R.C."/>
            <person name="da Silva M.D."/>
            <person name="Binneck E."/>
            <person name="de Melo N.F."/>
            <person name="da Silva R.H."/>
            <person name="de Melo A.L.T.M."/>
            <person name="Pandolfi V."/>
            <person name="Bustamante F.O."/>
            <person name="Brasileiro-Vidal A.C."/>
            <person name="Benko-Iseppon A.M."/>
        </authorList>
    </citation>
    <scope>NUCLEOTIDE SEQUENCE [LARGE SCALE GENOMIC DNA]</scope>
    <source>
        <tissue evidence="2">Leaves</tissue>
    </source>
</reference>
<protein>
    <submittedName>
        <fullName evidence="2">Uncharacterized protein</fullName>
    </submittedName>
</protein>
<sequence>APAAVCGEVLGHHQAWQGRPTGAQPQQECQPDPRSNEGPPDPLRATGTSPAGQPAQTTRSTPGGHAHPLHRARSLEPRGTSCAATPHTTC</sequence>
<keyword evidence="3" id="KW-1185">Reference proteome</keyword>
<comment type="caution">
    <text evidence="2">The sequence shown here is derived from an EMBL/GenBank/DDBJ whole genome shotgun (WGS) entry which is preliminary data.</text>
</comment>
<organism evidence="2 3">
    <name type="scientific">Stylosanthes scabra</name>
    <dbReference type="NCBI Taxonomy" id="79078"/>
    <lineage>
        <taxon>Eukaryota</taxon>
        <taxon>Viridiplantae</taxon>
        <taxon>Streptophyta</taxon>
        <taxon>Embryophyta</taxon>
        <taxon>Tracheophyta</taxon>
        <taxon>Spermatophyta</taxon>
        <taxon>Magnoliopsida</taxon>
        <taxon>eudicotyledons</taxon>
        <taxon>Gunneridae</taxon>
        <taxon>Pentapetalae</taxon>
        <taxon>rosids</taxon>
        <taxon>fabids</taxon>
        <taxon>Fabales</taxon>
        <taxon>Fabaceae</taxon>
        <taxon>Papilionoideae</taxon>
        <taxon>50 kb inversion clade</taxon>
        <taxon>dalbergioids sensu lato</taxon>
        <taxon>Dalbergieae</taxon>
        <taxon>Pterocarpus clade</taxon>
        <taxon>Stylosanthes</taxon>
    </lineage>
</organism>
<evidence type="ECO:0000256" key="1">
    <source>
        <dbReference type="SAM" id="MobiDB-lite"/>
    </source>
</evidence>
<feature type="non-terminal residue" evidence="2">
    <location>
        <position position="1"/>
    </location>
</feature>
<feature type="compositionally biased region" description="Polar residues" evidence="1">
    <location>
        <begin position="46"/>
        <end position="61"/>
    </location>
</feature>